<dbReference type="InterPro" id="IPR007546">
    <property type="entry name" value="DUF503"/>
</dbReference>
<gene>
    <name evidence="1" type="ordered locus">Mmc1_3726</name>
</gene>
<evidence type="ECO:0000313" key="2">
    <source>
        <dbReference type="Proteomes" id="UP000002586"/>
    </source>
</evidence>
<sequence length="97" mass="10750">MTMFIAVLELQLDLPGVHGLKQKRGLIKGLLQRIHKNHHAAVAEVDLLDHWQSAMIGCALVGNEAAVLQRRMQKIVDAIERDSSGVVLVDYQVDILS</sequence>
<dbReference type="eggNOG" id="COG1550">
    <property type="taxonomic scope" value="Bacteria"/>
</dbReference>
<organism evidence="1 2">
    <name type="scientific">Magnetococcus marinus (strain ATCC BAA-1437 / JCM 17883 / MC-1)</name>
    <dbReference type="NCBI Taxonomy" id="156889"/>
    <lineage>
        <taxon>Bacteria</taxon>
        <taxon>Pseudomonadati</taxon>
        <taxon>Pseudomonadota</taxon>
        <taxon>Magnetococcia</taxon>
        <taxon>Magnetococcales</taxon>
        <taxon>Magnetococcaceae</taxon>
        <taxon>Magnetococcus</taxon>
    </lineage>
</organism>
<reference evidence="2" key="1">
    <citation type="journal article" date="2009" name="Appl. Environ. Microbiol.">
        <title>Complete genome sequence of the chemolithoautotrophic marine magnetotactic coccus strain MC-1.</title>
        <authorList>
            <person name="Schubbe S."/>
            <person name="Williams T.J."/>
            <person name="Xie G."/>
            <person name="Kiss H.E."/>
            <person name="Brettin T.S."/>
            <person name="Martinez D."/>
            <person name="Ross C.A."/>
            <person name="Schuler D."/>
            <person name="Cox B.L."/>
            <person name="Nealson K.H."/>
            <person name="Bazylinski D.A."/>
        </authorList>
    </citation>
    <scope>NUCLEOTIDE SEQUENCE [LARGE SCALE GENOMIC DNA]</scope>
    <source>
        <strain evidence="2">ATCC BAA-1437 / JCM 17883 / MC-1</strain>
    </source>
</reference>
<accession>A0LE18</accession>
<dbReference type="HOGENOM" id="CLU_149981_2_0_5"/>
<dbReference type="STRING" id="156889.Mmc1_3726"/>
<proteinExistence type="predicted"/>
<dbReference type="AlphaFoldDB" id="A0LE18"/>
<dbReference type="Gene3D" id="3.30.70.1120">
    <property type="entry name" value="TT1725-like"/>
    <property type="match status" value="1"/>
</dbReference>
<protein>
    <recommendedName>
        <fullName evidence="3">DUF503 domain-containing protein</fullName>
    </recommendedName>
</protein>
<name>A0LE18_MAGMM</name>
<dbReference type="Pfam" id="PF04456">
    <property type="entry name" value="DUF503"/>
    <property type="match status" value="1"/>
</dbReference>
<dbReference type="InterPro" id="IPR036746">
    <property type="entry name" value="TT1725-like_sf"/>
</dbReference>
<dbReference type="Proteomes" id="UP000002586">
    <property type="component" value="Chromosome"/>
</dbReference>
<dbReference type="EMBL" id="CP000471">
    <property type="protein sequence ID" value="ABK46211.1"/>
    <property type="molecule type" value="Genomic_DNA"/>
</dbReference>
<dbReference type="PANTHER" id="PTHR36441">
    <property type="entry name" value="HYPOTHETICAL CYTOSOLIC PROTEIN"/>
    <property type="match status" value="1"/>
</dbReference>
<dbReference type="SUPFAM" id="SSF103007">
    <property type="entry name" value="Hypothetical protein TT1725"/>
    <property type="match status" value="1"/>
</dbReference>
<evidence type="ECO:0008006" key="3">
    <source>
        <dbReference type="Google" id="ProtNLM"/>
    </source>
</evidence>
<dbReference type="RefSeq" id="WP_011715263.1">
    <property type="nucleotide sequence ID" value="NC_008576.1"/>
</dbReference>
<reference evidence="1 2" key="2">
    <citation type="journal article" date="2012" name="Int. J. Syst. Evol. Microbiol.">
        <title>Magnetococcus marinus gen. nov., sp. nov., a marine, magnetotactic bacterium that represents a novel lineage (Magnetococcaceae fam. nov.; Magnetococcales ord. nov.) at the base of the Alphaproteobacteria.</title>
        <authorList>
            <person name="Bazylinski D.A."/>
            <person name="Williams T.J."/>
            <person name="Lefevre C.T."/>
            <person name="Berg R.J."/>
            <person name="Zhang C.L."/>
            <person name="Bowser S.S."/>
            <person name="Dean A.J."/>
            <person name="Beveridge T.J."/>
        </authorList>
    </citation>
    <scope>NUCLEOTIDE SEQUENCE [LARGE SCALE GENOMIC DNA]</scope>
    <source>
        <strain evidence="2">ATCC BAA-1437 / JCM 17883 / MC-1</strain>
    </source>
</reference>
<evidence type="ECO:0000313" key="1">
    <source>
        <dbReference type="EMBL" id="ABK46211.1"/>
    </source>
</evidence>
<dbReference type="PANTHER" id="PTHR36441:SF1">
    <property type="entry name" value="DUF503 DOMAIN-CONTAINING PROTEIN"/>
    <property type="match status" value="1"/>
</dbReference>
<dbReference type="KEGG" id="mgm:Mmc1_3726"/>
<dbReference type="OrthoDB" id="9809023at2"/>
<keyword evidence="2" id="KW-1185">Reference proteome</keyword>